<organism evidence="1 2">
    <name type="scientific">Selenihalanaerobacter shriftii</name>
    <dbReference type="NCBI Taxonomy" id="142842"/>
    <lineage>
        <taxon>Bacteria</taxon>
        <taxon>Bacillati</taxon>
        <taxon>Bacillota</taxon>
        <taxon>Clostridia</taxon>
        <taxon>Halanaerobiales</taxon>
        <taxon>Halobacteroidaceae</taxon>
        <taxon>Selenihalanaerobacter</taxon>
    </lineage>
</organism>
<protein>
    <recommendedName>
        <fullName evidence="3">PilX N-terminal</fullName>
    </recommendedName>
</protein>
<dbReference type="EMBL" id="FUWM01000017">
    <property type="protein sequence ID" value="SJZ86025.1"/>
    <property type="molecule type" value="Genomic_DNA"/>
</dbReference>
<reference evidence="2" key="1">
    <citation type="submission" date="2017-02" db="EMBL/GenBank/DDBJ databases">
        <authorList>
            <person name="Varghese N."/>
            <person name="Submissions S."/>
        </authorList>
    </citation>
    <scope>NUCLEOTIDE SEQUENCE [LARGE SCALE GENOMIC DNA]</scope>
    <source>
        <strain evidence="2">ATCC BAA-73</strain>
    </source>
</reference>
<dbReference type="OrthoDB" id="2112167at2"/>
<dbReference type="AlphaFoldDB" id="A0A1T4P3B5"/>
<dbReference type="RefSeq" id="WP_078810468.1">
    <property type="nucleotide sequence ID" value="NZ_FUWM01000017.1"/>
</dbReference>
<evidence type="ECO:0008006" key="3">
    <source>
        <dbReference type="Google" id="ProtNLM"/>
    </source>
</evidence>
<keyword evidence="2" id="KW-1185">Reference proteome</keyword>
<proteinExistence type="predicted"/>
<evidence type="ECO:0000313" key="1">
    <source>
        <dbReference type="EMBL" id="SJZ86025.1"/>
    </source>
</evidence>
<sequence>MIEEEQGSVTVLTLLIITLLSITSAGLMSMTYNEIKTSNYNYQRVQAFYIAEAGIEYAKNKFANNISWLADGEDNNNDLAKSFAGGEFNLSKEVNNNIVKINSTANYNDLTKTVVATYLYNNSFKYSIVAGASSTTEEVAINIKKNAKITGADSGGDIYVNGEVDFGKGYELINCDIVEDDEAIGLKFDIDLLEAKADDYFVQETSPVINGNSISYSDHSLEYNNKNNPFNINGSGILVVDGNLTIGKNADINSNQNNDDSFIIITTGDIRIKKEFDMQGLLYSQGSINIKKDARIKGSLIAQKEIEIAKDLNLVFDDSYLNIFKDFNLEVVEVVKEPSLDLISWKEVNN</sequence>
<evidence type="ECO:0000313" key="2">
    <source>
        <dbReference type="Proteomes" id="UP000190625"/>
    </source>
</evidence>
<gene>
    <name evidence="1" type="ORF">SAMN02745118_02033</name>
</gene>
<name>A0A1T4P3B5_9FIRM</name>
<dbReference type="Proteomes" id="UP000190625">
    <property type="component" value="Unassembled WGS sequence"/>
</dbReference>
<accession>A0A1T4P3B5</accession>
<dbReference type="STRING" id="142842.SAMN02745118_02033"/>